<evidence type="ECO:0000256" key="2">
    <source>
        <dbReference type="ARBA" id="ARBA00023172"/>
    </source>
</evidence>
<keyword evidence="2" id="KW-0233">DNA recombination</keyword>
<accession>A0A6J6C7U2</accession>
<dbReference type="EMBL" id="CAEZSR010000018">
    <property type="protein sequence ID" value="CAB4547326.1"/>
    <property type="molecule type" value="Genomic_DNA"/>
</dbReference>
<organism evidence="3">
    <name type="scientific">freshwater metagenome</name>
    <dbReference type="NCBI Taxonomy" id="449393"/>
    <lineage>
        <taxon>unclassified sequences</taxon>
        <taxon>metagenomes</taxon>
        <taxon>ecological metagenomes</taxon>
    </lineage>
</organism>
<dbReference type="InterPro" id="IPR003798">
    <property type="entry name" value="DNA_recombination_RmuC"/>
</dbReference>
<dbReference type="GO" id="GO:0006310">
    <property type="term" value="P:DNA recombination"/>
    <property type="evidence" value="ECO:0007669"/>
    <property type="project" value="UniProtKB-KW"/>
</dbReference>
<dbReference type="PANTHER" id="PTHR30563:SF0">
    <property type="entry name" value="DNA RECOMBINATION PROTEIN RMUC"/>
    <property type="match status" value="1"/>
</dbReference>
<evidence type="ECO:0000313" key="3">
    <source>
        <dbReference type="EMBL" id="CAB4547326.1"/>
    </source>
</evidence>
<reference evidence="3" key="1">
    <citation type="submission" date="2020-05" db="EMBL/GenBank/DDBJ databases">
        <authorList>
            <person name="Chiriac C."/>
            <person name="Salcher M."/>
            <person name="Ghai R."/>
            <person name="Kavagutti S V."/>
        </authorList>
    </citation>
    <scope>NUCLEOTIDE SEQUENCE</scope>
</reference>
<keyword evidence="1" id="KW-0175">Coiled coil</keyword>
<protein>
    <submittedName>
        <fullName evidence="3">Unannotated protein</fullName>
    </submittedName>
</protein>
<dbReference type="AlphaFoldDB" id="A0A6J6C7U2"/>
<dbReference type="PANTHER" id="PTHR30563">
    <property type="entry name" value="DNA RECOMBINATION PROTEIN RMUC"/>
    <property type="match status" value="1"/>
</dbReference>
<proteinExistence type="predicted"/>
<evidence type="ECO:0000256" key="1">
    <source>
        <dbReference type="ARBA" id="ARBA00023054"/>
    </source>
</evidence>
<name>A0A6J6C7U2_9ZZZZ</name>
<dbReference type="Pfam" id="PF02646">
    <property type="entry name" value="RmuC"/>
    <property type="match status" value="1"/>
</dbReference>
<gene>
    <name evidence="3" type="ORF">UFOPK1493_00777</name>
</gene>
<sequence>MSHPVAIMIPMEPLVVALLATLLVAALAIGWLVAQQAAARQSQPPAEPLAPPAPPVDVAALVAAARAEAREEAAQLAAEQQALLQQQHAMLQASLSQSLSTLQQQSLAEREAALAQLATIAKEHLGAQVAASQAELTAKKDVIDTTLEQMKGEMRSELGRLGQIVAGLGERSAEQFGQVDQSLRAHAEIVQHLSTTTQSLREALANSKTRGQWGERMAEDVLRLAGFIENVNYVKQTAVEGDGRGMPDFTFFMPKQHVLYMDVKFPLSSYLKYLDAGTEAERQAHRDQFLRDVRMRVRELSKREYAKSSSAATVDQVLLFLPNESLSAFIIEQDPTIVDEAMKQGIVLCSPVTLLAFLGLIRQAFDSFMIEQTSDQILALLGKFGEQWGKYTDSLDTVKKRFDSVQREFDNLLGTRKRALERPLRELDAIRREKGLPVDGQLFETTGTDPAWDNVRELGA</sequence>